<dbReference type="Proteomes" id="UP000318453">
    <property type="component" value="Chromosome"/>
</dbReference>
<dbReference type="PANTHER" id="PTHR30160">
    <property type="entry name" value="TETRAACYLDISACCHARIDE 4'-KINASE-RELATED"/>
    <property type="match status" value="1"/>
</dbReference>
<dbReference type="OrthoDB" id="9797795at2"/>
<dbReference type="PANTHER" id="PTHR30160:SF7">
    <property type="entry name" value="ADP-HEPTOSE--LPS HEPTOSYLTRANSFERASE 2"/>
    <property type="match status" value="1"/>
</dbReference>
<dbReference type="SUPFAM" id="SSF53756">
    <property type="entry name" value="UDP-Glycosyltransferase/glycogen phosphorylase"/>
    <property type="match status" value="1"/>
</dbReference>
<protein>
    <submittedName>
        <fullName evidence="3">Glycosyltransferase family 9 protein</fullName>
    </submittedName>
</protein>
<evidence type="ECO:0000256" key="2">
    <source>
        <dbReference type="ARBA" id="ARBA00022679"/>
    </source>
</evidence>
<dbReference type="CDD" id="cd03789">
    <property type="entry name" value="GT9_LPS_heptosyltransferase"/>
    <property type="match status" value="1"/>
</dbReference>
<keyword evidence="4" id="KW-1185">Reference proteome</keyword>
<dbReference type="GO" id="GO:0008713">
    <property type="term" value="F:ADP-heptose-lipopolysaccharide heptosyltransferase activity"/>
    <property type="evidence" value="ECO:0007669"/>
    <property type="project" value="TreeGrafter"/>
</dbReference>
<evidence type="ECO:0000313" key="3">
    <source>
        <dbReference type="EMBL" id="QDZ41392.1"/>
    </source>
</evidence>
<dbReference type="InterPro" id="IPR051199">
    <property type="entry name" value="LPS_LOS_Heptosyltrfase"/>
</dbReference>
<keyword evidence="2 3" id="KW-0808">Transferase</keyword>
<dbReference type="AlphaFoldDB" id="A0A5B8NQ09"/>
<organism evidence="3 4">
    <name type="scientific">Euhalothece natronophila Z-M001</name>
    <dbReference type="NCBI Taxonomy" id="522448"/>
    <lineage>
        <taxon>Bacteria</taxon>
        <taxon>Bacillati</taxon>
        <taxon>Cyanobacteriota</taxon>
        <taxon>Cyanophyceae</taxon>
        <taxon>Oscillatoriophycideae</taxon>
        <taxon>Chroococcales</taxon>
        <taxon>Halothecacae</taxon>
        <taxon>Halothece cluster</taxon>
        <taxon>Euhalothece</taxon>
    </lineage>
</organism>
<keyword evidence="1" id="KW-0328">Glycosyltransferase</keyword>
<proteinExistence type="predicted"/>
<dbReference type="GO" id="GO:0005829">
    <property type="term" value="C:cytosol"/>
    <property type="evidence" value="ECO:0007669"/>
    <property type="project" value="TreeGrafter"/>
</dbReference>
<accession>A0A5B8NQ09</accession>
<dbReference type="RefSeq" id="WP_146297224.1">
    <property type="nucleotide sequence ID" value="NZ_CP042326.1"/>
</dbReference>
<dbReference type="EMBL" id="CP042326">
    <property type="protein sequence ID" value="QDZ41392.1"/>
    <property type="molecule type" value="Genomic_DNA"/>
</dbReference>
<dbReference type="GO" id="GO:0009244">
    <property type="term" value="P:lipopolysaccharide core region biosynthetic process"/>
    <property type="evidence" value="ECO:0007669"/>
    <property type="project" value="TreeGrafter"/>
</dbReference>
<dbReference type="Pfam" id="PF01075">
    <property type="entry name" value="Glyco_transf_9"/>
    <property type="match status" value="1"/>
</dbReference>
<dbReference type="KEGG" id="enn:FRE64_00530"/>
<evidence type="ECO:0000256" key="1">
    <source>
        <dbReference type="ARBA" id="ARBA00022676"/>
    </source>
</evidence>
<sequence>MRILALVPGGIGDQILFFPTLVDLKNAYPQAKIDVLVEPRSKAAYRVCSHVNEVLVFDYKNRNSLADYLNLLGIIRDREYEVALTLGQRWTVGFLLWLNGIPIRVGYESAGSLFLSNTVPLKTEQYAAEMYHDLLQGLNVNTPCPPLEINVPKSDIQWAENEQKRLEVTDGNYVVIHGGSSKLAQDKGLNKIYPVKKWKEIIADIQSKQPNLPIVLIKGPEDEGWVEELLQVNPNLKVTSPPDIGKLAAMIAGGSLMLCTDSAPMHLAIAVGTYTIALFGPTDQKKLLPPDNKSCVGIQSSTGAIADIEVNSVLEKIWRG</sequence>
<reference evidence="3" key="1">
    <citation type="submission" date="2019-08" db="EMBL/GenBank/DDBJ databases">
        <title>Carotenoids and Carotenoid Binding Proteins in the Halophilic Cyanobacterium Euhalothece sp. ZM00.</title>
        <authorList>
            <person name="Cho S.M."/>
            <person name="Song J.Y."/>
            <person name="Park Y.-I."/>
        </authorList>
    </citation>
    <scope>NUCLEOTIDE SEQUENCE [LARGE SCALE GENOMIC DNA]</scope>
    <source>
        <strain evidence="3">Z-M001</strain>
    </source>
</reference>
<dbReference type="Gene3D" id="3.40.50.2000">
    <property type="entry name" value="Glycogen Phosphorylase B"/>
    <property type="match status" value="2"/>
</dbReference>
<gene>
    <name evidence="3" type="ORF">FRE64_00530</name>
</gene>
<evidence type="ECO:0000313" key="4">
    <source>
        <dbReference type="Proteomes" id="UP000318453"/>
    </source>
</evidence>
<name>A0A5B8NQ09_9CHRO</name>
<dbReference type="InterPro" id="IPR002201">
    <property type="entry name" value="Glyco_trans_9"/>
</dbReference>